<dbReference type="RefSeq" id="WP_138595955.1">
    <property type="nucleotide sequence ID" value="NZ_PNCK01000022.1"/>
</dbReference>
<name>A0A5S3XUM4_9GAMM</name>
<protein>
    <recommendedName>
        <fullName evidence="5">DUF2141 domain-containing protein</fullName>
    </recommendedName>
</protein>
<accession>A0A5S3XUM4</accession>
<dbReference type="EMBL" id="PNCK01000022">
    <property type="protein sequence ID" value="TMP44361.1"/>
    <property type="molecule type" value="Genomic_DNA"/>
</dbReference>
<reference evidence="3 4" key="2">
    <citation type="submission" date="2019-06" db="EMBL/GenBank/DDBJ databases">
        <title>Co-occurence of chitin degradation, pigmentation and bioactivity in marine Pseudoalteromonas.</title>
        <authorList>
            <person name="Sonnenschein E.C."/>
            <person name="Bech P.K."/>
        </authorList>
    </citation>
    <scope>NUCLEOTIDE SEQUENCE [LARGE SCALE GENOMIC DNA]</scope>
    <source>
        <strain evidence="4">S2231</strain>
        <strain evidence="1 3">S2233</strain>
    </source>
</reference>
<dbReference type="Proteomes" id="UP000305730">
    <property type="component" value="Unassembled WGS sequence"/>
</dbReference>
<dbReference type="InterPro" id="IPR018673">
    <property type="entry name" value="DUF2141"/>
</dbReference>
<dbReference type="OrthoDB" id="9788332at2"/>
<evidence type="ECO:0000313" key="2">
    <source>
        <dbReference type="EMBL" id="TMP60744.1"/>
    </source>
</evidence>
<organism evidence="2 4">
    <name type="scientific">Pseudoalteromonas citrea</name>
    <dbReference type="NCBI Taxonomy" id="43655"/>
    <lineage>
        <taxon>Bacteria</taxon>
        <taxon>Pseudomonadati</taxon>
        <taxon>Pseudomonadota</taxon>
        <taxon>Gammaproteobacteria</taxon>
        <taxon>Alteromonadales</taxon>
        <taxon>Pseudoalteromonadaceae</taxon>
        <taxon>Pseudoalteromonas</taxon>
    </lineage>
</organism>
<dbReference type="AlphaFoldDB" id="A0A5S3XUM4"/>
<evidence type="ECO:0000313" key="1">
    <source>
        <dbReference type="EMBL" id="TMP44361.1"/>
    </source>
</evidence>
<keyword evidence="3" id="KW-1185">Reference proteome</keyword>
<gene>
    <name evidence="2" type="ORF">CWB96_06000</name>
    <name evidence="1" type="ORF">CWB97_06665</name>
</gene>
<dbReference type="EMBL" id="PNCL01000022">
    <property type="protein sequence ID" value="TMP60744.1"/>
    <property type="molecule type" value="Genomic_DNA"/>
</dbReference>
<reference evidence="2" key="3">
    <citation type="submission" date="2019-09" db="EMBL/GenBank/DDBJ databases">
        <title>Co-occurence of chitin degradation, pigmentation and bioactivity in marine Pseudoalteromonas.</title>
        <authorList>
            <person name="Sonnenschein E.C."/>
            <person name="Bech P.K."/>
        </authorList>
    </citation>
    <scope>NUCLEOTIDE SEQUENCE</scope>
    <source>
        <strain evidence="2">S2231</strain>
    </source>
</reference>
<reference evidence="3 4" key="1">
    <citation type="submission" date="2017-12" db="EMBL/GenBank/DDBJ databases">
        <authorList>
            <person name="Paulsen S."/>
            <person name="Gram L.K."/>
        </authorList>
    </citation>
    <scope>NUCLEOTIDE SEQUENCE [LARGE SCALE GENOMIC DNA]</scope>
    <source>
        <strain evidence="2 4">S2231</strain>
        <strain evidence="1 3">S2233</strain>
    </source>
</reference>
<comment type="caution">
    <text evidence="2">The sequence shown here is derived from an EMBL/GenBank/DDBJ whole genome shotgun (WGS) entry which is preliminary data.</text>
</comment>
<dbReference type="Pfam" id="PF09912">
    <property type="entry name" value="DUF2141"/>
    <property type="match status" value="1"/>
</dbReference>
<evidence type="ECO:0000313" key="4">
    <source>
        <dbReference type="Proteomes" id="UP000307706"/>
    </source>
</evidence>
<evidence type="ECO:0008006" key="5">
    <source>
        <dbReference type="Google" id="ProtNLM"/>
    </source>
</evidence>
<proteinExistence type="predicted"/>
<evidence type="ECO:0000313" key="3">
    <source>
        <dbReference type="Proteomes" id="UP000305730"/>
    </source>
</evidence>
<sequence length="171" mass="18726">MFKILVATFAGLTLLTGCQSTSYTSVNDEVGLPTQLSITISNVRNTDGQLIVLVHDNSGDYHDDLNIHDPNANFYLKKVVTPSMPNTVVVFDNVPAGRYAINVIHDEDSDGGLDRMILPFTGMPSEPYALSNNIYDHFSKGDFDNALIEISAPKSKVDLRLATHLKKVVGM</sequence>
<dbReference type="Proteomes" id="UP000307706">
    <property type="component" value="Unassembled WGS sequence"/>
</dbReference>
<dbReference type="PROSITE" id="PS51257">
    <property type="entry name" value="PROKAR_LIPOPROTEIN"/>
    <property type="match status" value="1"/>
</dbReference>